<keyword evidence="4" id="KW-1185">Reference proteome</keyword>
<evidence type="ECO:0000256" key="2">
    <source>
        <dbReference type="SAM" id="SignalP"/>
    </source>
</evidence>
<feature type="signal peptide" evidence="2">
    <location>
        <begin position="1"/>
        <end position="27"/>
    </location>
</feature>
<feature type="chain" id="PRO_5041387494" evidence="2">
    <location>
        <begin position="28"/>
        <end position="132"/>
    </location>
</feature>
<sequence length="132" mass="14426">MESTRSAKYLLVWFISLLFISLATVNADEGQQQKQNPNAVERGIGITSRPWNTVKSWLKFALMNFKPPDSQTSPDKEASNPGELMKDAVSKSFETSTGAAKQTAKAAGDAIHRSAEKVMKKTGMSSSTEDEL</sequence>
<feature type="region of interest" description="Disordered" evidence="1">
    <location>
        <begin position="66"/>
        <end position="132"/>
    </location>
</feature>
<dbReference type="PANTHER" id="PTHR35463:SF10">
    <property type="entry name" value="TRANSMEMBRANE PROTEIN"/>
    <property type="match status" value="1"/>
</dbReference>
<dbReference type="PANTHER" id="PTHR35463">
    <property type="entry name" value="TRANSMEMBRANE PROTEIN"/>
    <property type="match status" value="1"/>
</dbReference>
<protein>
    <submittedName>
        <fullName evidence="3">Uncharacterized protein</fullName>
    </submittedName>
</protein>
<proteinExistence type="predicted"/>
<accession>A0AA41SIY0</accession>
<dbReference type="EMBL" id="JAJJMA010149577">
    <property type="protein sequence ID" value="MCL7034768.1"/>
    <property type="molecule type" value="Genomic_DNA"/>
</dbReference>
<evidence type="ECO:0000256" key="1">
    <source>
        <dbReference type="SAM" id="MobiDB-lite"/>
    </source>
</evidence>
<comment type="caution">
    <text evidence="3">The sequence shown here is derived from an EMBL/GenBank/DDBJ whole genome shotgun (WGS) entry which is preliminary data.</text>
</comment>
<name>A0AA41SIY0_PAPNU</name>
<reference evidence="3" key="1">
    <citation type="submission" date="2022-03" db="EMBL/GenBank/DDBJ databases">
        <title>A functionally conserved STORR gene fusion in Papaver species that diverged 16.8 million years ago.</title>
        <authorList>
            <person name="Catania T."/>
        </authorList>
    </citation>
    <scope>NUCLEOTIDE SEQUENCE</scope>
    <source>
        <strain evidence="3">S-191538</strain>
    </source>
</reference>
<evidence type="ECO:0000313" key="3">
    <source>
        <dbReference type="EMBL" id="MCL7034768.1"/>
    </source>
</evidence>
<dbReference type="Proteomes" id="UP001177140">
    <property type="component" value="Unassembled WGS sequence"/>
</dbReference>
<feature type="compositionally biased region" description="Basic and acidic residues" evidence="1">
    <location>
        <begin position="74"/>
        <end position="89"/>
    </location>
</feature>
<feature type="compositionally biased region" description="Low complexity" evidence="1">
    <location>
        <begin position="97"/>
        <end position="109"/>
    </location>
</feature>
<keyword evidence="2" id="KW-0732">Signal</keyword>
<evidence type="ECO:0000313" key="4">
    <source>
        <dbReference type="Proteomes" id="UP001177140"/>
    </source>
</evidence>
<organism evidence="3 4">
    <name type="scientific">Papaver nudicaule</name>
    <name type="common">Iceland poppy</name>
    <dbReference type="NCBI Taxonomy" id="74823"/>
    <lineage>
        <taxon>Eukaryota</taxon>
        <taxon>Viridiplantae</taxon>
        <taxon>Streptophyta</taxon>
        <taxon>Embryophyta</taxon>
        <taxon>Tracheophyta</taxon>
        <taxon>Spermatophyta</taxon>
        <taxon>Magnoliopsida</taxon>
        <taxon>Ranunculales</taxon>
        <taxon>Papaveraceae</taxon>
        <taxon>Papaveroideae</taxon>
        <taxon>Papaver</taxon>
    </lineage>
</organism>
<dbReference type="AlphaFoldDB" id="A0AA41SIY0"/>
<gene>
    <name evidence="3" type="ORF">MKW94_010033</name>
</gene>
<feature type="compositionally biased region" description="Polar residues" evidence="1">
    <location>
        <begin position="123"/>
        <end position="132"/>
    </location>
</feature>
<feature type="compositionally biased region" description="Basic and acidic residues" evidence="1">
    <location>
        <begin position="110"/>
        <end position="119"/>
    </location>
</feature>